<dbReference type="EMBL" id="CP007806">
    <property type="protein sequence ID" value="AIG27938.1"/>
    <property type="molecule type" value="Genomic_DNA"/>
</dbReference>
<dbReference type="RefSeq" id="WP_003336534.1">
    <property type="nucleotide sequence ID" value="NZ_CP007806.1"/>
</dbReference>
<organism evidence="1 2">
    <name type="scientific">Brevibacillus laterosporus LMG 15441</name>
    <dbReference type="NCBI Taxonomy" id="1042163"/>
    <lineage>
        <taxon>Bacteria</taxon>
        <taxon>Bacillati</taxon>
        <taxon>Bacillota</taxon>
        <taxon>Bacilli</taxon>
        <taxon>Bacillales</taxon>
        <taxon>Paenibacillaceae</taxon>
        <taxon>Brevibacillus</taxon>
    </lineage>
</organism>
<evidence type="ECO:0000313" key="1">
    <source>
        <dbReference type="EMBL" id="AIG27938.1"/>
    </source>
</evidence>
<accession>A0A075R9K8</accession>
<reference evidence="1 2" key="1">
    <citation type="journal article" date="2011" name="J. Bacteriol.">
        <title>Genome sequence of Brevibacillus laterosporus LMG 15441, a pathogen of invertebrates.</title>
        <authorList>
            <person name="Djukic M."/>
            <person name="Poehlein A."/>
            <person name="Thurmer A."/>
            <person name="Daniel R."/>
        </authorList>
    </citation>
    <scope>NUCLEOTIDE SEQUENCE [LARGE SCALE GENOMIC DNA]</scope>
    <source>
        <strain evidence="1 2">LMG 15441</strain>
    </source>
</reference>
<dbReference type="AlphaFoldDB" id="A0A075R9K8"/>
<evidence type="ECO:0000313" key="2">
    <source>
        <dbReference type="Proteomes" id="UP000005850"/>
    </source>
</evidence>
<name>A0A075R9K8_BRELA</name>
<dbReference type="Proteomes" id="UP000005850">
    <property type="component" value="Chromosome"/>
</dbReference>
<protein>
    <submittedName>
        <fullName evidence="1">Uncharacterized protein</fullName>
    </submittedName>
</protein>
<keyword evidence="2" id="KW-1185">Reference proteome</keyword>
<dbReference type="KEGG" id="blr:BRLA_c036360"/>
<proteinExistence type="predicted"/>
<dbReference type="eggNOG" id="ENOG5033EIE">
    <property type="taxonomic scope" value="Bacteria"/>
</dbReference>
<dbReference type="STRING" id="1042163.BRLA_c036360"/>
<sequence>MDKAYLARVAEDLATRAASLIVNNQTVQLRSAKRNGRKLVVITEPVSGITKVSSLKLLDEAGNLITERTTNVDVLSDQTLEFRFEFEVRGAND</sequence>
<dbReference type="HOGENOM" id="CLU_182758_0_0_9"/>
<gene>
    <name evidence="1" type="ORF">BRLA_c036360</name>
</gene>